<sequence length="1527" mass="163700">MSTGQYRSAAVTFLGFAFFSTSPRPTRAGMEDAQLLPMGDLELTPSPTLMASGLADDTGDISMDGGGVPGLDDLVFDGVTDGVPFPGSEPGMDDPDPDDGDAVGDITIEDPLPFANDGEASTVAGTKREASSDISGAPTPKRQRVFSTTAQGDPIGAKLSEAERRAVLHADPIARTVESNRVFCVECKKWVKLGDGVRFRIKHWAGHCALVHKRDRETASMLVSRGVQAAAEAAAAHAAALVAMREAGEEEARKRAAAAVAAANLPVPLEPSGTSTPRTGGGIGAGKAKVMPTRSVYETRATGRPLLDPRVPPRYNYEDEITEPYYFSDSDDAPEPSLPLRLRKPSNTWYTARRAFPPPNPTFLPSDVDPPRRLSARELRFEAMAHDSEGEDEDAYVPDREGQGPFLNPKLKVPVRRRRQILGRPGMEEWEWEEEEDEQGVYEPYPQREPADDRSRREREVDQPEQANGADDQEQELGRGSSAAVDESLVAPAGDDSMDVDGAEKGEEAREEDVEKEAAVEPVPNDAPADAPPTDAAAPTATIASNNAAADTPEADVGAATPSDERADSTQPTASNGKDKGKEKEKEEQWMDLDPPPTPPGMGLSLGLSLGDISFGGDNTNDGFGTPDVIARDVPLTLQPPRRITARELAMREPLRLLEPWDIPRLPMRLLRKPGFAPDPVRPLLASAPMPAPTNYATRPPVRPRLTADEQHQRDVRRAELQRDPDVRAISVDAVQCNGCGKWFKLSADLYTASRWYGPKGHKKKCLYLGGGGVDFAPSAPSAPVLRSAPVAVPAPAPPPVRVPPPAPPKLQKPAKQQAAPAAASSASTDERTDEQWRKDKRVRRVEGDRVQCADCGKWLFKPNFDGHVATRCRPTKGALAAAQAAAAAAAVTEKPKASTSTSSKPIEPVHVQPSGSRLPAPPRQVEIVNVTSTSTSSRAVVPIPTQRVEQPKTKTEDVATEVPPAESMAPPPVPAAKKVQKRVSQAALKAATSTAQLAAQRRVELKRDPMVREVTADSVQCDACGVWVKLGDALYAGHKWDGRMGHKARCPELAKKAKKDEPKKKDKPKQEDFYIPAELKDDKRIRQFDGDYVQCNHCGKWLVQENWTPHIESRCSRLRKSGKQKGGTASSSKSVEPIDVSDESSLSDVDDDFVPPVSPAVSTSGKGKERLSLRRLSTSKPSASTPLSSKKPESSSAKESTSSDPPPAKSPTVATKPPSVRLTVNPPPPPAAPPPVTEPAPLPQPEDNAAPAPTAAPAPAPAREPSLPPPPPPQQTTSKLSKSQSIPGLSSDPTPTSDYQLLRKRLLESPAVRQVEGERLQCNYCGKWLLIERWDGHIEGRCRHKNNAPGSATPGAEGSSASGSGQELAQMPFSKEVIAAANQAPGRTLTSEEKDAIAQKILKETIAGRVAELEADPDVKEIGEGTVLCGMCDQWVKLSNHMYAAHRWFGPNGHKAKCPSRSKSRAHRPAPPPAAPATPSASTSAPAQAQAPASPPKLKFVNTYGAKDEDAMDVDGLMSVEDLLRS</sequence>
<evidence type="ECO:0000256" key="1">
    <source>
        <dbReference type="SAM" id="MobiDB-lite"/>
    </source>
</evidence>
<feature type="compositionally biased region" description="Pro residues" evidence="1">
    <location>
        <begin position="797"/>
        <end position="811"/>
    </location>
</feature>
<feature type="compositionally biased region" description="Pro residues" evidence="1">
    <location>
        <begin position="1226"/>
        <end position="1245"/>
    </location>
</feature>
<protein>
    <submittedName>
        <fullName evidence="2">Uncharacterized protein</fullName>
    </submittedName>
</protein>
<proteinExistence type="predicted"/>
<feature type="compositionally biased region" description="Low complexity" evidence="1">
    <location>
        <begin position="520"/>
        <end position="552"/>
    </location>
</feature>
<feature type="compositionally biased region" description="Basic and acidic residues" evidence="1">
    <location>
        <begin position="577"/>
        <end position="589"/>
    </location>
</feature>
<feature type="compositionally biased region" description="Low complexity" evidence="1">
    <location>
        <begin position="1478"/>
        <end position="1493"/>
    </location>
</feature>
<feature type="region of interest" description="Disordered" evidence="1">
    <location>
        <begin position="894"/>
        <end position="922"/>
    </location>
</feature>
<dbReference type="Proteomes" id="UP000077266">
    <property type="component" value="Unassembled WGS sequence"/>
</dbReference>
<reference evidence="2 3" key="1">
    <citation type="journal article" date="2016" name="Mol. Biol. Evol.">
        <title>Comparative Genomics of Early-Diverging Mushroom-Forming Fungi Provides Insights into the Origins of Lignocellulose Decay Capabilities.</title>
        <authorList>
            <person name="Nagy L.G."/>
            <person name="Riley R."/>
            <person name="Tritt A."/>
            <person name="Adam C."/>
            <person name="Daum C."/>
            <person name="Floudas D."/>
            <person name="Sun H."/>
            <person name="Yadav J.S."/>
            <person name="Pangilinan J."/>
            <person name="Larsson K.H."/>
            <person name="Matsuura K."/>
            <person name="Barry K."/>
            <person name="Labutti K."/>
            <person name="Kuo R."/>
            <person name="Ohm R.A."/>
            <person name="Bhattacharya S.S."/>
            <person name="Shirouzu T."/>
            <person name="Yoshinaga Y."/>
            <person name="Martin F.M."/>
            <person name="Grigoriev I.V."/>
            <person name="Hibbett D.S."/>
        </authorList>
    </citation>
    <scope>NUCLEOTIDE SEQUENCE [LARGE SCALE GENOMIC DNA]</scope>
    <source>
        <strain evidence="2 3">HHB12029</strain>
    </source>
</reference>
<feature type="region of interest" description="Disordered" evidence="1">
    <location>
        <begin position="1055"/>
        <end position="1076"/>
    </location>
</feature>
<feature type="compositionally biased region" description="Basic and acidic residues" evidence="1">
    <location>
        <begin position="449"/>
        <end position="462"/>
    </location>
</feature>
<feature type="compositionally biased region" description="Acidic residues" evidence="1">
    <location>
        <begin position="428"/>
        <end position="440"/>
    </location>
</feature>
<feature type="compositionally biased region" description="Basic and acidic residues" evidence="1">
    <location>
        <begin position="829"/>
        <end position="838"/>
    </location>
</feature>
<evidence type="ECO:0000313" key="3">
    <source>
        <dbReference type="Proteomes" id="UP000077266"/>
    </source>
</evidence>
<feature type="region of interest" description="Disordered" evidence="1">
    <location>
        <begin position="1454"/>
        <end position="1501"/>
    </location>
</feature>
<feature type="compositionally biased region" description="Basic residues" evidence="1">
    <location>
        <begin position="1455"/>
        <end position="1469"/>
    </location>
</feature>
<dbReference type="OrthoDB" id="3262173at2759"/>
<feature type="region of interest" description="Disordered" evidence="1">
    <location>
        <begin position="1119"/>
        <end position="1298"/>
    </location>
</feature>
<feature type="region of interest" description="Disordered" evidence="1">
    <location>
        <begin position="109"/>
        <end position="142"/>
    </location>
</feature>
<feature type="compositionally biased region" description="Low complexity" evidence="1">
    <location>
        <begin position="812"/>
        <end position="828"/>
    </location>
</feature>
<dbReference type="STRING" id="1314781.A0A165LYW4"/>
<name>A0A165LYW4_EXIGL</name>
<feature type="region of interest" description="Disordered" evidence="1">
    <location>
        <begin position="797"/>
        <end position="845"/>
    </location>
</feature>
<gene>
    <name evidence="2" type="ORF">EXIGLDRAFT_832093</name>
</gene>
<feature type="compositionally biased region" description="Polar residues" evidence="1">
    <location>
        <begin position="1287"/>
        <end position="1298"/>
    </location>
</feature>
<evidence type="ECO:0000313" key="2">
    <source>
        <dbReference type="EMBL" id="KZV98524.1"/>
    </source>
</evidence>
<accession>A0A165LYW4</accession>
<organism evidence="2 3">
    <name type="scientific">Exidia glandulosa HHB12029</name>
    <dbReference type="NCBI Taxonomy" id="1314781"/>
    <lineage>
        <taxon>Eukaryota</taxon>
        <taxon>Fungi</taxon>
        <taxon>Dikarya</taxon>
        <taxon>Basidiomycota</taxon>
        <taxon>Agaricomycotina</taxon>
        <taxon>Agaricomycetes</taxon>
        <taxon>Auriculariales</taxon>
        <taxon>Exidiaceae</taxon>
        <taxon>Exidia</taxon>
    </lineage>
</organism>
<dbReference type="EMBL" id="KV425917">
    <property type="protein sequence ID" value="KZV98524.1"/>
    <property type="molecule type" value="Genomic_DNA"/>
</dbReference>
<feature type="compositionally biased region" description="Low complexity" evidence="1">
    <location>
        <begin position="1276"/>
        <end position="1286"/>
    </location>
</feature>
<feature type="compositionally biased region" description="Low complexity" evidence="1">
    <location>
        <begin position="1185"/>
        <end position="1204"/>
    </location>
</feature>
<dbReference type="InParanoid" id="A0A165LYW4"/>
<feature type="compositionally biased region" description="Pro residues" evidence="1">
    <location>
        <begin position="1255"/>
        <end position="1275"/>
    </location>
</feature>
<feature type="region of interest" description="Disordered" evidence="1">
    <location>
        <begin position="384"/>
        <end position="606"/>
    </location>
</feature>
<feature type="region of interest" description="Disordered" evidence="1">
    <location>
        <begin position="1349"/>
        <end position="1368"/>
    </location>
</feature>
<feature type="region of interest" description="Disordered" evidence="1">
    <location>
        <begin position="949"/>
        <end position="974"/>
    </location>
</feature>
<keyword evidence="3" id="KW-1185">Reference proteome</keyword>